<dbReference type="PROSITE" id="PS50192">
    <property type="entry name" value="T_SNARE"/>
    <property type="match status" value="1"/>
</dbReference>
<comment type="similarity">
    <text evidence="4">Belongs to the methyl-accepting chemotaxis (MCP) protein family.</text>
</comment>
<keyword evidence="7" id="KW-1133">Transmembrane helix</keyword>
<dbReference type="OrthoDB" id="8482111at2"/>
<evidence type="ECO:0000259" key="8">
    <source>
        <dbReference type="PROSITE" id="PS50111"/>
    </source>
</evidence>
<dbReference type="PROSITE" id="PS50111">
    <property type="entry name" value="CHEMOTAXIS_TRANSDUC_2"/>
    <property type="match status" value="1"/>
</dbReference>
<dbReference type="Proteomes" id="UP000229730">
    <property type="component" value="Unassembled WGS sequence"/>
</dbReference>
<keyword evidence="7" id="KW-0472">Membrane</keyword>
<evidence type="ECO:0000313" key="12">
    <source>
        <dbReference type="Proteomes" id="UP000229730"/>
    </source>
</evidence>
<dbReference type="GO" id="GO:0006935">
    <property type="term" value="P:chemotaxis"/>
    <property type="evidence" value="ECO:0007669"/>
    <property type="project" value="InterPro"/>
</dbReference>
<evidence type="ECO:0000256" key="2">
    <source>
        <dbReference type="ARBA" id="ARBA00022519"/>
    </source>
</evidence>
<comment type="caution">
    <text evidence="11">The sequence shown here is derived from an EMBL/GenBank/DDBJ whole genome shotgun (WGS) entry which is preliminary data.</text>
</comment>
<dbReference type="Gene3D" id="6.10.340.10">
    <property type="match status" value="1"/>
</dbReference>
<feature type="region of interest" description="Disordered" evidence="6">
    <location>
        <begin position="270"/>
        <end position="303"/>
    </location>
</feature>
<evidence type="ECO:0000313" key="11">
    <source>
        <dbReference type="EMBL" id="PHZ83857.1"/>
    </source>
</evidence>
<evidence type="ECO:0000256" key="1">
    <source>
        <dbReference type="ARBA" id="ARBA00004429"/>
    </source>
</evidence>
<feature type="domain" description="HAMP" evidence="10">
    <location>
        <begin position="213"/>
        <end position="266"/>
    </location>
</feature>
<feature type="transmembrane region" description="Helical" evidence="7">
    <location>
        <begin position="191"/>
        <end position="212"/>
    </location>
</feature>
<evidence type="ECO:0000256" key="3">
    <source>
        <dbReference type="ARBA" id="ARBA00023224"/>
    </source>
</evidence>
<dbReference type="GO" id="GO:0004888">
    <property type="term" value="F:transmembrane signaling receptor activity"/>
    <property type="evidence" value="ECO:0007669"/>
    <property type="project" value="InterPro"/>
</dbReference>
<accession>A0A2G4YNH3</accession>
<evidence type="ECO:0000259" key="10">
    <source>
        <dbReference type="PROSITE" id="PS50885"/>
    </source>
</evidence>
<comment type="subcellular location">
    <subcellularLocation>
        <location evidence="1">Cell inner membrane</location>
        <topology evidence="1">Multi-pass membrane protein</topology>
    </subcellularLocation>
</comment>
<dbReference type="CDD" id="cd06225">
    <property type="entry name" value="HAMP"/>
    <property type="match status" value="1"/>
</dbReference>
<evidence type="ECO:0008006" key="13">
    <source>
        <dbReference type="Google" id="ProtNLM"/>
    </source>
</evidence>
<dbReference type="Pfam" id="PF00015">
    <property type="entry name" value="MCPsignal"/>
    <property type="match status" value="1"/>
</dbReference>
<dbReference type="InterPro" id="IPR003660">
    <property type="entry name" value="HAMP_dom"/>
</dbReference>
<organism evidence="11 12">
    <name type="scientific">Paremcibacter congregatus</name>
    <dbReference type="NCBI Taxonomy" id="2043170"/>
    <lineage>
        <taxon>Bacteria</taxon>
        <taxon>Pseudomonadati</taxon>
        <taxon>Pseudomonadota</taxon>
        <taxon>Alphaproteobacteria</taxon>
        <taxon>Emcibacterales</taxon>
        <taxon>Emcibacteraceae</taxon>
        <taxon>Paremcibacter</taxon>
    </lineage>
</organism>
<feature type="domain" description="Methyl-accepting transducer" evidence="8">
    <location>
        <begin position="335"/>
        <end position="564"/>
    </location>
</feature>
<dbReference type="InterPro" id="IPR000727">
    <property type="entry name" value="T_SNARE_dom"/>
</dbReference>
<proteinExistence type="inferred from homology"/>
<dbReference type="EMBL" id="PDEM01000031">
    <property type="protein sequence ID" value="PHZ83857.1"/>
    <property type="molecule type" value="Genomic_DNA"/>
</dbReference>
<keyword evidence="2" id="KW-1003">Cell membrane</keyword>
<keyword evidence="3 5" id="KW-0807">Transducer</keyword>
<name>A0A2G4YNH3_9PROT</name>
<protein>
    <recommendedName>
        <fullName evidence="13">Methyl-accepting chemotaxis protein</fullName>
    </recommendedName>
</protein>
<evidence type="ECO:0000256" key="4">
    <source>
        <dbReference type="ARBA" id="ARBA00029447"/>
    </source>
</evidence>
<dbReference type="AlphaFoldDB" id="A0A2G4YNH3"/>
<dbReference type="PROSITE" id="PS50885">
    <property type="entry name" value="HAMP"/>
    <property type="match status" value="1"/>
</dbReference>
<dbReference type="GO" id="GO:0005886">
    <property type="term" value="C:plasma membrane"/>
    <property type="evidence" value="ECO:0007669"/>
    <property type="project" value="UniProtKB-SubCell"/>
</dbReference>
<dbReference type="PRINTS" id="PR00260">
    <property type="entry name" value="CHEMTRNSDUCR"/>
</dbReference>
<gene>
    <name evidence="11" type="ORF">CRD36_16020</name>
</gene>
<dbReference type="InterPro" id="IPR004089">
    <property type="entry name" value="MCPsignal_dom"/>
</dbReference>
<dbReference type="SMART" id="SM00283">
    <property type="entry name" value="MA"/>
    <property type="match status" value="1"/>
</dbReference>
<keyword evidence="2" id="KW-0997">Cell inner membrane</keyword>
<feature type="transmembrane region" description="Helical" evidence="7">
    <location>
        <begin position="12"/>
        <end position="34"/>
    </location>
</feature>
<keyword evidence="12" id="KW-1185">Reference proteome</keyword>
<evidence type="ECO:0000259" key="9">
    <source>
        <dbReference type="PROSITE" id="PS50192"/>
    </source>
</evidence>
<dbReference type="PANTHER" id="PTHR32089:SF112">
    <property type="entry name" value="LYSOZYME-LIKE PROTEIN-RELATED"/>
    <property type="match status" value="1"/>
</dbReference>
<feature type="domain" description="T-SNARE coiled-coil homology" evidence="9">
    <location>
        <begin position="487"/>
        <end position="549"/>
    </location>
</feature>
<evidence type="ECO:0000256" key="5">
    <source>
        <dbReference type="PROSITE-ProRule" id="PRU00284"/>
    </source>
</evidence>
<reference evidence="11 12" key="1">
    <citation type="submission" date="2017-10" db="EMBL/GenBank/DDBJ databases">
        <title>Frigbacter circumglobatus gen. nov. sp. nov., isolated from sediment cultured in situ.</title>
        <authorList>
            <person name="Zhao Z."/>
        </authorList>
    </citation>
    <scope>NUCLEOTIDE SEQUENCE [LARGE SCALE GENOMIC DNA]</scope>
    <source>
        <strain evidence="11 12">ZYL</strain>
    </source>
</reference>
<sequence>MLTIVKRWSIPGKVIAIFAVLISITLIASLVTFMNTRSAEQAHLNTEHIMHIRSVSTEAMDSLNKQRQAILYLLVASDRGSVTEYQAQKEIFATSVQRLQPLLTVYPELEKAMQEIVVLSRTWQETYADRQVRLTASYMTVNEARAIEATERPGILFHDIVEQQRAFEKKSEILSEEARETLETAISSVNIISIISNILVIGLSLCAGLLFIRFMAFPIRDMTSAMLKLADGDNSVAIPGMTYEDEIGHMAGAVNTFKENAIERLRLEKETEEARHRAEAAEKDKVEQDRAAQQAELERQKREAAVKEKKVATIEALIASFDSGVQEALAIVANADESLSRTAKMLVETANSTQERSAAVSAAAEESSANVETVAAATEELGNSIAEIGRQMGLSANHSKEAVEIATMSETIMNDLTISSGEIGKIVELINDIAKQTNLLALNATIEAARAGEAGRGFAVVASEVKGLATQTAQATDQIGLQIGTVQQQTAQASEAMQRIRQSIDSSAQTVSSVASAVDEQRAATDEISRNVQEAAVGTQDVSENVTGVATGVKNTLNSSAEVSETAATITQATDKMKNVTSVFLSAVRQEMTS</sequence>
<evidence type="ECO:0000256" key="7">
    <source>
        <dbReference type="SAM" id="Phobius"/>
    </source>
</evidence>
<dbReference type="InParanoid" id="A0A2G4YNH3"/>
<dbReference type="InterPro" id="IPR004090">
    <property type="entry name" value="Chemotax_Me-accpt_rcpt"/>
</dbReference>
<dbReference type="GO" id="GO:0007165">
    <property type="term" value="P:signal transduction"/>
    <property type="evidence" value="ECO:0007669"/>
    <property type="project" value="UniProtKB-KW"/>
</dbReference>
<dbReference type="SMART" id="SM00304">
    <property type="entry name" value="HAMP"/>
    <property type="match status" value="1"/>
</dbReference>
<keyword evidence="7" id="KW-0812">Transmembrane</keyword>
<dbReference type="Pfam" id="PF00672">
    <property type="entry name" value="HAMP"/>
    <property type="match status" value="1"/>
</dbReference>
<dbReference type="Gene3D" id="1.10.287.950">
    <property type="entry name" value="Methyl-accepting chemotaxis protein"/>
    <property type="match status" value="1"/>
</dbReference>
<evidence type="ECO:0000256" key="6">
    <source>
        <dbReference type="SAM" id="MobiDB-lite"/>
    </source>
</evidence>
<dbReference type="PANTHER" id="PTHR32089">
    <property type="entry name" value="METHYL-ACCEPTING CHEMOTAXIS PROTEIN MCPB"/>
    <property type="match status" value="1"/>
</dbReference>
<dbReference type="SUPFAM" id="SSF58104">
    <property type="entry name" value="Methyl-accepting chemotaxis protein (MCP) signaling domain"/>
    <property type="match status" value="1"/>
</dbReference>